<organism evidence="3 4">
    <name type="scientific">Rotaria magnacalcarata</name>
    <dbReference type="NCBI Taxonomy" id="392030"/>
    <lineage>
        <taxon>Eukaryota</taxon>
        <taxon>Metazoa</taxon>
        <taxon>Spiralia</taxon>
        <taxon>Gnathifera</taxon>
        <taxon>Rotifera</taxon>
        <taxon>Eurotatoria</taxon>
        <taxon>Bdelloidea</taxon>
        <taxon>Philodinida</taxon>
        <taxon>Philodinidae</taxon>
        <taxon>Rotaria</taxon>
    </lineage>
</organism>
<dbReference type="EMBL" id="CAJOBH010002253">
    <property type="protein sequence ID" value="CAF3897309.1"/>
    <property type="molecule type" value="Genomic_DNA"/>
</dbReference>
<dbReference type="Gene3D" id="3.60.10.10">
    <property type="entry name" value="Endonuclease/exonuclease/phosphatase"/>
    <property type="match status" value="1"/>
</dbReference>
<dbReference type="InterPro" id="IPR036691">
    <property type="entry name" value="Endo/exonu/phosph_ase_sf"/>
</dbReference>
<proteinExistence type="predicted"/>
<dbReference type="InterPro" id="IPR005135">
    <property type="entry name" value="Endo/exonuclease/phosphatase"/>
</dbReference>
<evidence type="ECO:0000256" key="1">
    <source>
        <dbReference type="SAM" id="MobiDB-lite"/>
    </source>
</evidence>
<dbReference type="PROSITE" id="PS50878">
    <property type="entry name" value="RT_POL"/>
    <property type="match status" value="1"/>
</dbReference>
<feature type="domain" description="Reverse transcriptase" evidence="2">
    <location>
        <begin position="553"/>
        <end position="705"/>
    </location>
</feature>
<evidence type="ECO:0000313" key="3">
    <source>
        <dbReference type="EMBL" id="CAF3897309.1"/>
    </source>
</evidence>
<dbReference type="InterPro" id="IPR052560">
    <property type="entry name" value="RdDP_mobile_element"/>
</dbReference>
<sequence>MLRAIQQYSTFSSQPTVTPYNINSLVDFPMLSSNSQQGLNTSSNNLIDTLVNILSMKMEKIIEATTNRLIKSLHQRISKIEKTLAAVDSMMDVASTETSDDSMADSDNEIHVINVQHNVQQHATQKTATSATSNSTPQQHTTSNDIKKKHQTRRKQHRKHEIFNETTGENEIVAIEIPTKSLFKSIIIASIYIPPKTRICCDIFHKFHKLNNNVMIVGDLNAALQHMGSRKTNAKGRQLQDLLEEEKIDWILTSQPLLSFISNVETHPTIGSTSGHKPLTLEISIGVEHKPTSPRTSFNFKAANWIKFRKILSDQLQLWNQSRTINTTVKIEEYNMFITNSLLEATQAAIPKLKQATSSYTISEATRSLIKTKHQHYRRWKKNGQETDKQLYYKYKLLLTNSLRNDRKDHYKKLMSSLCQKKMYSESVWLTVRKFHQKRIKQSLPRIMNYNNIVATSEKEKANIFAEFFQSEIYAAPNNTLPFHDQVSNRVNIIRNRMQNTADIKWNKITPEEVKWHMKQLRNSATGSDNIHNRCLKNYTSQLIDHLTLLFNSIVDVGYIPSVWKKANIILLLKPNKDKHQPSSYRPISPLSCLGKLLERIIKQRLLLELNSRNILPQHQAGFRPKKSTMYNIIRIERYVKSQLHHPKIRRHTAAIFFDIKAAFDSVCHEGLIYKFNDLRFPTYIIKYLISFLESRTATVELDNT</sequence>
<feature type="compositionally biased region" description="Basic residues" evidence="1">
    <location>
        <begin position="147"/>
        <end position="160"/>
    </location>
</feature>
<dbReference type="Proteomes" id="UP000681967">
    <property type="component" value="Unassembled WGS sequence"/>
</dbReference>
<dbReference type="PANTHER" id="PTHR36688">
    <property type="entry name" value="ENDO/EXONUCLEASE/PHOSPHATASE DOMAIN-CONTAINING PROTEIN"/>
    <property type="match status" value="1"/>
</dbReference>
<evidence type="ECO:0000313" key="4">
    <source>
        <dbReference type="Proteomes" id="UP000681967"/>
    </source>
</evidence>
<dbReference type="Pfam" id="PF14529">
    <property type="entry name" value="Exo_endo_phos_2"/>
    <property type="match status" value="1"/>
</dbReference>
<dbReference type="SUPFAM" id="SSF56219">
    <property type="entry name" value="DNase I-like"/>
    <property type="match status" value="1"/>
</dbReference>
<name>A0A8S2LMP6_9BILA</name>
<dbReference type="Pfam" id="PF00078">
    <property type="entry name" value="RVT_1"/>
    <property type="match status" value="1"/>
</dbReference>
<protein>
    <recommendedName>
        <fullName evidence="2">Reverse transcriptase domain-containing protein</fullName>
    </recommendedName>
</protein>
<evidence type="ECO:0000259" key="2">
    <source>
        <dbReference type="PROSITE" id="PS50878"/>
    </source>
</evidence>
<reference evidence="3" key="1">
    <citation type="submission" date="2021-02" db="EMBL/GenBank/DDBJ databases">
        <authorList>
            <person name="Nowell W R."/>
        </authorList>
    </citation>
    <scope>NUCLEOTIDE SEQUENCE</scope>
</reference>
<dbReference type="GO" id="GO:0003824">
    <property type="term" value="F:catalytic activity"/>
    <property type="evidence" value="ECO:0007669"/>
    <property type="project" value="InterPro"/>
</dbReference>
<dbReference type="PANTHER" id="PTHR36688:SF2">
    <property type="entry name" value="ENDONUCLEASE_EXONUCLEASE_PHOSPHATASE DOMAIN-CONTAINING PROTEIN"/>
    <property type="match status" value="1"/>
</dbReference>
<dbReference type="InterPro" id="IPR000477">
    <property type="entry name" value="RT_dom"/>
</dbReference>
<feature type="region of interest" description="Disordered" evidence="1">
    <location>
        <begin position="120"/>
        <end position="160"/>
    </location>
</feature>
<comment type="caution">
    <text evidence="3">The sequence shown here is derived from an EMBL/GenBank/DDBJ whole genome shotgun (WGS) entry which is preliminary data.</text>
</comment>
<dbReference type="AlphaFoldDB" id="A0A8S2LMP6"/>
<feature type="compositionally biased region" description="Polar residues" evidence="1">
    <location>
        <begin position="120"/>
        <end position="144"/>
    </location>
</feature>
<gene>
    <name evidence="3" type="ORF">BYL167_LOCUS8280</name>
</gene>
<accession>A0A8S2LMP6</accession>